<keyword evidence="7 11" id="KW-1133">Transmembrane helix</keyword>
<dbReference type="PIRSF" id="PIRSF017385">
    <property type="entry name" value="CtaF"/>
    <property type="match status" value="1"/>
</dbReference>
<evidence type="ECO:0000256" key="11">
    <source>
        <dbReference type="SAM" id="Phobius"/>
    </source>
</evidence>
<reference evidence="12" key="1">
    <citation type="submission" date="2020-12" db="EMBL/GenBank/DDBJ databases">
        <title>Sanguibacter suaedae sp. nov., isolated from Suaeda aralocaspica.</title>
        <authorList>
            <person name="Ma Q."/>
        </authorList>
    </citation>
    <scope>NUCLEOTIDE SEQUENCE</scope>
    <source>
        <strain evidence="12">YZGR15</strain>
    </source>
</reference>
<evidence type="ECO:0000256" key="4">
    <source>
        <dbReference type="ARBA" id="ARBA00022475"/>
    </source>
</evidence>
<organism evidence="12 13">
    <name type="scientific">Sanguibacter suaedae</name>
    <dbReference type="NCBI Taxonomy" id="2795737"/>
    <lineage>
        <taxon>Bacteria</taxon>
        <taxon>Bacillati</taxon>
        <taxon>Actinomycetota</taxon>
        <taxon>Actinomycetes</taxon>
        <taxon>Micrococcales</taxon>
        <taxon>Sanguibacteraceae</taxon>
        <taxon>Sanguibacter</taxon>
    </lineage>
</organism>
<evidence type="ECO:0000313" key="12">
    <source>
        <dbReference type="EMBL" id="MBI9114255.1"/>
    </source>
</evidence>
<dbReference type="Pfam" id="PF12270">
    <property type="entry name" value="Cyt_c_ox_IV"/>
    <property type="match status" value="1"/>
</dbReference>
<evidence type="ECO:0000256" key="1">
    <source>
        <dbReference type="ARBA" id="ARBA00002536"/>
    </source>
</evidence>
<keyword evidence="4 10" id="KW-1003">Cell membrane</keyword>
<name>A0A934IAL7_9MICO</name>
<keyword evidence="13" id="KW-1185">Reference proteome</keyword>
<comment type="function">
    <text evidence="1 10">Part of cytochrome c oxidase, its function is unknown.</text>
</comment>
<dbReference type="EMBL" id="JAEINH010000003">
    <property type="protein sequence ID" value="MBI9114255.1"/>
    <property type="molecule type" value="Genomic_DNA"/>
</dbReference>
<keyword evidence="6 10" id="KW-1278">Translocase</keyword>
<dbReference type="GO" id="GO:0022900">
    <property type="term" value="P:electron transport chain"/>
    <property type="evidence" value="ECO:0007669"/>
    <property type="project" value="InterPro"/>
</dbReference>
<keyword evidence="5 11" id="KW-0812">Transmembrane</keyword>
<evidence type="ECO:0000256" key="2">
    <source>
        <dbReference type="ARBA" id="ARBA00004651"/>
    </source>
</evidence>
<dbReference type="Proteomes" id="UP000602087">
    <property type="component" value="Unassembled WGS sequence"/>
</dbReference>
<sequence>MKIESNLFTYLAPFFLLVALVYGFWTGWSEPVGIVGLFLTAGLVAMIGWYLAATARRIDARPEDDPEGEIEQGAGEQGVFSPWSWWPLAIAAGAAIVFLGLAAGWWIVGIGVVFSIIALVGWVFEFSRGQHAH</sequence>
<dbReference type="AlphaFoldDB" id="A0A934IAL7"/>
<comment type="subunit">
    <text evidence="10">Associates with subunits I, II and III to form cytochrome c oxidase.</text>
</comment>
<evidence type="ECO:0000256" key="7">
    <source>
        <dbReference type="ARBA" id="ARBA00022989"/>
    </source>
</evidence>
<feature type="transmembrane region" description="Helical" evidence="11">
    <location>
        <begin position="7"/>
        <end position="25"/>
    </location>
</feature>
<comment type="catalytic activity">
    <reaction evidence="9 10">
        <text>4 Fe(II)-[cytochrome c] + O2 + 8 H(+)(in) = 4 Fe(III)-[cytochrome c] + 2 H2O + 4 H(+)(out)</text>
        <dbReference type="Rhea" id="RHEA:11436"/>
        <dbReference type="Rhea" id="RHEA-COMP:10350"/>
        <dbReference type="Rhea" id="RHEA-COMP:14399"/>
        <dbReference type="ChEBI" id="CHEBI:15377"/>
        <dbReference type="ChEBI" id="CHEBI:15378"/>
        <dbReference type="ChEBI" id="CHEBI:15379"/>
        <dbReference type="ChEBI" id="CHEBI:29033"/>
        <dbReference type="ChEBI" id="CHEBI:29034"/>
        <dbReference type="EC" id="7.1.1.9"/>
    </reaction>
</comment>
<comment type="subcellular location">
    <subcellularLocation>
        <location evidence="2">Cell membrane</location>
        <topology evidence="2">Multi-pass membrane protein</topology>
    </subcellularLocation>
</comment>
<dbReference type="GO" id="GO:0005886">
    <property type="term" value="C:plasma membrane"/>
    <property type="evidence" value="ECO:0007669"/>
    <property type="project" value="UniProtKB-SubCell"/>
</dbReference>
<dbReference type="EC" id="7.1.1.9" evidence="10"/>
<evidence type="ECO:0000256" key="3">
    <source>
        <dbReference type="ARBA" id="ARBA00006870"/>
    </source>
</evidence>
<evidence type="ECO:0000256" key="10">
    <source>
        <dbReference type="PIRNR" id="PIRNR017385"/>
    </source>
</evidence>
<evidence type="ECO:0000256" key="8">
    <source>
        <dbReference type="ARBA" id="ARBA00023136"/>
    </source>
</evidence>
<evidence type="ECO:0000256" key="9">
    <source>
        <dbReference type="ARBA" id="ARBA00047816"/>
    </source>
</evidence>
<dbReference type="RefSeq" id="WP_198732822.1">
    <property type="nucleotide sequence ID" value="NZ_JAEINH010000003.1"/>
</dbReference>
<proteinExistence type="inferred from homology"/>
<protein>
    <recommendedName>
        <fullName evidence="10">Cytochrome c oxidase polypeptide 4</fullName>
        <ecNumber evidence="10">7.1.1.9</ecNumber>
    </recommendedName>
    <alternativeName>
        <fullName evidence="10">Cytochrome aa3 subunit 4</fullName>
    </alternativeName>
    <alternativeName>
        <fullName evidence="10">Cytochrome c oxidase polypeptide IV</fullName>
    </alternativeName>
</protein>
<feature type="transmembrane region" description="Helical" evidence="11">
    <location>
        <begin position="83"/>
        <end position="99"/>
    </location>
</feature>
<keyword evidence="8 10" id="KW-0472">Membrane</keyword>
<feature type="transmembrane region" description="Helical" evidence="11">
    <location>
        <begin position="31"/>
        <end position="52"/>
    </location>
</feature>
<comment type="similarity">
    <text evidence="3 10">Belongs to the cytochrome c oxidase bacterial subunit CtaF family.</text>
</comment>
<gene>
    <name evidence="12" type="ORF">JAV76_04405</name>
</gene>
<comment type="caution">
    <text evidence="12">The sequence shown here is derived from an EMBL/GenBank/DDBJ whole genome shotgun (WGS) entry which is preliminary data.</text>
</comment>
<evidence type="ECO:0000313" key="13">
    <source>
        <dbReference type="Proteomes" id="UP000602087"/>
    </source>
</evidence>
<evidence type="ECO:0000256" key="5">
    <source>
        <dbReference type="ARBA" id="ARBA00022692"/>
    </source>
</evidence>
<accession>A0A934IAL7</accession>
<dbReference type="InterPro" id="IPR021050">
    <property type="entry name" value="Cyt_c_oxidase_su4_actinobac"/>
</dbReference>
<dbReference type="GO" id="GO:0004129">
    <property type="term" value="F:cytochrome-c oxidase activity"/>
    <property type="evidence" value="ECO:0007669"/>
    <property type="project" value="UniProtKB-EC"/>
</dbReference>
<evidence type="ECO:0000256" key="6">
    <source>
        <dbReference type="ARBA" id="ARBA00022967"/>
    </source>
</evidence>
<feature type="transmembrane region" description="Helical" evidence="11">
    <location>
        <begin position="105"/>
        <end position="124"/>
    </location>
</feature>